<reference evidence="2 3" key="1">
    <citation type="submission" date="2018-10" db="EMBL/GenBank/DDBJ databases">
        <title>Streptococcus hillyeri sp. nov., isolated from equine tracheal sample.</title>
        <authorList>
            <person name="Macfadyen A.C."/>
            <person name="Waller A."/>
            <person name="Paterson G.K."/>
        </authorList>
    </citation>
    <scope>NUCLEOTIDE SEQUENCE [LARGE SCALE GENOMIC DNA]</scope>
    <source>
        <strain evidence="2 3">28462</strain>
    </source>
</reference>
<organism evidence="2 3">
    <name type="scientific">Streptococcus hillyeri</name>
    <dbReference type="NCBI Taxonomy" id="2282420"/>
    <lineage>
        <taxon>Bacteria</taxon>
        <taxon>Bacillati</taxon>
        <taxon>Bacillota</taxon>
        <taxon>Bacilli</taxon>
        <taxon>Lactobacillales</taxon>
        <taxon>Streptococcaceae</taxon>
        <taxon>Streptococcus</taxon>
    </lineage>
</organism>
<protein>
    <submittedName>
        <fullName evidence="2">ECF transporter S component</fullName>
    </submittedName>
</protein>
<comment type="caution">
    <text evidence="2">The sequence shown here is derived from an EMBL/GenBank/DDBJ whole genome shotgun (WGS) entry which is preliminary data.</text>
</comment>
<dbReference type="OrthoDB" id="9813540at2"/>
<evidence type="ECO:0000313" key="3">
    <source>
        <dbReference type="Proteomes" id="UP000279194"/>
    </source>
</evidence>
<feature type="transmembrane region" description="Helical" evidence="1">
    <location>
        <begin position="158"/>
        <end position="181"/>
    </location>
</feature>
<keyword evidence="3" id="KW-1185">Reference proteome</keyword>
<dbReference type="Proteomes" id="UP000279194">
    <property type="component" value="Unassembled WGS sequence"/>
</dbReference>
<proteinExistence type="predicted"/>
<feature type="transmembrane region" description="Helical" evidence="1">
    <location>
        <begin position="92"/>
        <end position="114"/>
    </location>
</feature>
<evidence type="ECO:0000313" key="2">
    <source>
        <dbReference type="EMBL" id="RLY04783.1"/>
    </source>
</evidence>
<keyword evidence="1" id="KW-0472">Membrane</keyword>
<dbReference type="RefSeq" id="WP_121834623.1">
    <property type="nucleotide sequence ID" value="NZ_RCVM01000002.1"/>
</dbReference>
<dbReference type="EMBL" id="RCVM01000002">
    <property type="protein sequence ID" value="RLY04783.1"/>
    <property type="molecule type" value="Genomic_DNA"/>
</dbReference>
<dbReference type="AlphaFoldDB" id="A0A3L9DXS7"/>
<dbReference type="GO" id="GO:0022857">
    <property type="term" value="F:transmembrane transporter activity"/>
    <property type="evidence" value="ECO:0007669"/>
    <property type="project" value="InterPro"/>
</dbReference>
<dbReference type="Pfam" id="PF12822">
    <property type="entry name" value="ECF_trnsprt"/>
    <property type="match status" value="1"/>
</dbReference>
<feature type="transmembrane region" description="Helical" evidence="1">
    <location>
        <begin position="12"/>
        <end position="30"/>
    </location>
</feature>
<accession>A0A3L9DXS7</accession>
<dbReference type="Gene3D" id="1.10.1760.20">
    <property type="match status" value="1"/>
</dbReference>
<dbReference type="InterPro" id="IPR024529">
    <property type="entry name" value="ECF_trnsprt_substrate-spec"/>
</dbReference>
<evidence type="ECO:0000256" key="1">
    <source>
        <dbReference type="SAM" id="Phobius"/>
    </source>
</evidence>
<gene>
    <name evidence="2" type="ORF">EAF07_01975</name>
</gene>
<name>A0A3L9DXS7_9STRE</name>
<keyword evidence="1" id="KW-1133">Transmembrane helix</keyword>
<keyword evidence="1" id="KW-0812">Transmembrane</keyword>
<sequence length="192" mass="20696">MKNKNSTTVATISMFFATMIVIHLLTSIIFNVLPLPIKPTLVHIPVIIASILYGPRVGATLGGLMGLISVVTNTVIQIPSSYLFSPFVENGNIYSLIIAMVPRILIGITPYFVYKLIKNRSGLLIAGAVGSMTNTIFVLGGIFILFSNVYNGNVQAMLATVLGTNAIAEMVISSFLTFIIVPRLEKPHASKI</sequence>
<feature type="transmembrane region" description="Helical" evidence="1">
    <location>
        <begin position="123"/>
        <end position="146"/>
    </location>
</feature>